<proteinExistence type="predicted"/>
<dbReference type="Proteomes" id="UP000027138">
    <property type="component" value="Unassembled WGS sequence"/>
</dbReference>
<gene>
    <name evidence="2" type="ORF">JCGZ_20829</name>
</gene>
<accession>A0A067JX16</accession>
<reference evidence="2 3" key="1">
    <citation type="journal article" date="2014" name="PLoS ONE">
        <title>Global Analysis of Gene Expression Profiles in Physic Nut (Jatropha curcas L.) Seedlings Exposed to Salt Stress.</title>
        <authorList>
            <person name="Zhang L."/>
            <person name="Zhang C."/>
            <person name="Wu P."/>
            <person name="Chen Y."/>
            <person name="Li M."/>
            <person name="Jiang H."/>
            <person name="Wu G."/>
        </authorList>
    </citation>
    <scope>NUCLEOTIDE SEQUENCE [LARGE SCALE GENOMIC DNA]</scope>
    <source>
        <strain evidence="3">cv. GZQX0401</strain>
        <tissue evidence="2">Young leaves</tissue>
    </source>
</reference>
<feature type="compositionally biased region" description="Polar residues" evidence="1">
    <location>
        <begin position="37"/>
        <end position="51"/>
    </location>
</feature>
<sequence>MKAKYTCANDHVELSYGSEAPNHQSPRTKSLEHERSSNGNNPSDQNNSSYTFLGEIENLNVESLNDFPQEQRKIDPKTPKSLRPIFDENIESPTASPFHEMDDPLLGIDFFYLDPISIGSPTTPDQPPSSAIDVAIT</sequence>
<dbReference type="EMBL" id="KK914855">
    <property type="protein sequence ID" value="KDP27328.1"/>
    <property type="molecule type" value="Genomic_DNA"/>
</dbReference>
<keyword evidence="3" id="KW-1185">Reference proteome</keyword>
<dbReference type="AlphaFoldDB" id="A0A067JX16"/>
<feature type="compositionally biased region" description="Basic and acidic residues" evidence="1">
    <location>
        <begin position="69"/>
        <end position="78"/>
    </location>
</feature>
<evidence type="ECO:0000313" key="2">
    <source>
        <dbReference type="EMBL" id="KDP27328.1"/>
    </source>
</evidence>
<organism evidence="2 3">
    <name type="scientific">Jatropha curcas</name>
    <name type="common">Barbados nut</name>
    <dbReference type="NCBI Taxonomy" id="180498"/>
    <lineage>
        <taxon>Eukaryota</taxon>
        <taxon>Viridiplantae</taxon>
        <taxon>Streptophyta</taxon>
        <taxon>Embryophyta</taxon>
        <taxon>Tracheophyta</taxon>
        <taxon>Spermatophyta</taxon>
        <taxon>Magnoliopsida</taxon>
        <taxon>eudicotyledons</taxon>
        <taxon>Gunneridae</taxon>
        <taxon>Pentapetalae</taxon>
        <taxon>rosids</taxon>
        <taxon>fabids</taxon>
        <taxon>Malpighiales</taxon>
        <taxon>Euphorbiaceae</taxon>
        <taxon>Crotonoideae</taxon>
        <taxon>Jatropheae</taxon>
        <taxon>Jatropha</taxon>
    </lineage>
</organism>
<evidence type="ECO:0000256" key="1">
    <source>
        <dbReference type="SAM" id="MobiDB-lite"/>
    </source>
</evidence>
<evidence type="ECO:0000313" key="3">
    <source>
        <dbReference type="Proteomes" id="UP000027138"/>
    </source>
</evidence>
<protein>
    <submittedName>
        <fullName evidence="2">Uncharacterized protein</fullName>
    </submittedName>
</protein>
<name>A0A067JX16_JATCU</name>
<feature type="region of interest" description="Disordered" evidence="1">
    <location>
        <begin position="1"/>
        <end position="99"/>
    </location>
</feature>